<name>F8A8F3_THEID</name>
<protein>
    <submittedName>
        <fullName evidence="1">Uncharacterized protein</fullName>
    </submittedName>
</protein>
<organism evidence="1 2">
    <name type="scientific">Thermodesulfatator indicus (strain DSM 15286 / JCM 11887 / CIR29812)</name>
    <dbReference type="NCBI Taxonomy" id="667014"/>
    <lineage>
        <taxon>Bacteria</taxon>
        <taxon>Pseudomonadati</taxon>
        <taxon>Thermodesulfobacteriota</taxon>
        <taxon>Thermodesulfobacteria</taxon>
        <taxon>Thermodesulfobacteriales</taxon>
        <taxon>Thermodesulfatatoraceae</taxon>
        <taxon>Thermodesulfatator</taxon>
    </lineage>
</organism>
<dbReference type="STRING" id="667014.Thein_0072"/>
<evidence type="ECO:0000313" key="2">
    <source>
        <dbReference type="Proteomes" id="UP000006793"/>
    </source>
</evidence>
<proteinExistence type="predicted"/>
<dbReference type="AlphaFoldDB" id="F8A8F3"/>
<dbReference type="HOGENOM" id="CLU_2526423_0_0_0"/>
<reference evidence="1 2" key="2">
    <citation type="journal article" date="2012" name="Stand. Genomic Sci.">
        <title>Complete genome sequence of the thermophilic sulfate-reducing ocean bacterium Thermodesulfatator indicus type strain (CIR29812(T)).</title>
        <authorList>
            <person name="Anderson I."/>
            <person name="Saunders E."/>
            <person name="Lapidus A."/>
            <person name="Nolan M."/>
            <person name="Lucas S."/>
            <person name="Tice H."/>
            <person name="Del Rio T.G."/>
            <person name="Cheng J.F."/>
            <person name="Han C."/>
            <person name="Tapia R."/>
            <person name="Goodwin L.A."/>
            <person name="Pitluck S."/>
            <person name="Liolios K."/>
            <person name="Mavromatis K."/>
            <person name="Pagani I."/>
            <person name="Ivanova N."/>
            <person name="Mikhailova N."/>
            <person name="Pati A."/>
            <person name="Chen A."/>
            <person name="Palaniappan K."/>
            <person name="Land M."/>
            <person name="Hauser L."/>
            <person name="Jeffries C.D."/>
            <person name="Chang Y.J."/>
            <person name="Brambilla E.M."/>
            <person name="Rohde M."/>
            <person name="Spring S."/>
            <person name="Goker M."/>
            <person name="Detter J.C."/>
            <person name="Woyke T."/>
            <person name="Bristow J."/>
            <person name="Eisen J.A."/>
            <person name="Markowitz V."/>
            <person name="Hugenholtz P."/>
            <person name="Kyrpides N.C."/>
            <person name="Klenk H.P."/>
        </authorList>
    </citation>
    <scope>NUCLEOTIDE SEQUENCE [LARGE SCALE GENOMIC DNA]</scope>
    <source>
        <strain evidence="2">DSM 15286 / JCM 11887 / CIR29812</strain>
    </source>
</reference>
<dbReference type="PaxDb" id="667014-Thein_0072"/>
<evidence type="ECO:0000313" key="1">
    <source>
        <dbReference type="EMBL" id="AEH43957.1"/>
    </source>
</evidence>
<dbReference type="Proteomes" id="UP000006793">
    <property type="component" value="Chromosome"/>
</dbReference>
<keyword evidence="2" id="KW-1185">Reference proteome</keyword>
<dbReference type="EMBL" id="CP002683">
    <property type="protein sequence ID" value="AEH43957.1"/>
    <property type="molecule type" value="Genomic_DNA"/>
</dbReference>
<dbReference type="InParanoid" id="F8A8F3"/>
<dbReference type="KEGG" id="tid:Thein_0072"/>
<accession>F8A8F3</accession>
<sequence length="84" mass="9399">MRLDLTVYIVAYLNNLNKVIKQMIIASSLRAERSNLKIAPDITSSVLADLLVITEKESVSLVHCGTFVITLCRIKNARININNK</sequence>
<reference evidence="2" key="1">
    <citation type="submission" date="2011-04" db="EMBL/GenBank/DDBJ databases">
        <title>The complete genome of Thermodesulfatator indicus DSM 15286.</title>
        <authorList>
            <person name="Lucas S."/>
            <person name="Copeland A."/>
            <person name="Lapidus A."/>
            <person name="Bruce D."/>
            <person name="Goodwin L."/>
            <person name="Pitluck S."/>
            <person name="Peters L."/>
            <person name="Kyrpides N."/>
            <person name="Mavromatis K."/>
            <person name="Pagani I."/>
            <person name="Ivanova N."/>
            <person name="Saunders L."/>
            <person name="Detter J.C."/>
            <person name="Tapia R."/>
            <person name="Han C."/>
            <person name="Land M."/>
            <person name="Hauser L."/>
            <person name="Markowitz V."/>
            <person name="Cheng J.-F."/>
            <person name="Hugenholtz P."/>
            <person name="Woyke T."/>
            <person name="Wu D."/>
            <person name="Spring S."/>
            <person name="Schroeder M."/>
            <person name="Brambilla E."/>
            <person name="Klenk H.-P."/>
            <person name="Eisen J.A."/>
        </authorList>
    </citation>
    <scope>NUCLEOTIDE SEQUENCE [LARGE SCALE GENOMIC DNA]</scope>
    <source>
        <strain evidence="2">DSM 15286 / JCM 11887 / CIR29812</strain>
    </source>
</reference>
<gene>
    <name evidence="1" type="ordered locus">Thein_0072</name>
</gene>